<feature type="compositionally biased region" description="Low complexity" evidence="1">
    <location>
        <begin position="54"/>
        <end position="71"/>
    </location>
</feature>
<proteinExistence type="predicted"/>
<organism evidence="2 3">
    <name type="scientific">Puccinia coronata f. sp. avenae</name>
    <dbReference type="NCBI Taxonomy" id="200324"/>
    <lineage>
        <taxon>Eukaryota</taxon>
        <taxon>Fungi</taxon>
        <taxon>Dikarya</taxon>
        <taxon>Basidiomycota</taxon>
        <taxon>Pucciniomycotina</taxon>
        <taxon>Pucciniomycetes</taxon>
        <taxon>Pucciniales</taxon>
        <taxon>Pucciniaceae</taxon>
        <taxon>Puccinia</taxon>
    </lineage>
</organism>
<accession>A0A2N5W1C5</accession>
<evidence type="ECO:0000313" key="2">
    <source>
        <dbReference type="EMBL" id="PLW56017.1"/>
    </source>
</evidence>
<protein>
    <submittedName>
        <fullName evidence="2">Uncharacterized protein</fullName>
    </submittedName>
</protein>
<gene>
    <name evidence="2" type="ORF">PCANC_03912</name>
</gene>
<feature type="region of interest" description="Disordered" evidence="1">
    <location>
        <begin position="53"/>
        <end position="78"/>
    </location>
</feature>
<dbReference type="Proteomes" id="UP000235388">
    <property type="component" value="Unassembled WGS sequence"/>
</dbReference>
<evidence type="ECO:0000256" key="1">
    <source>
        <dbReference type="SAM" id="MobiDB-lite"/>
    </source>
</evidence>
<comment type="caution">
    <text evidence="2">The sequence shown here is derived from an EMBL/GenBank/DDBJ whole genome shotgun (WGS) entry which is preliminary data.</text>
</comment>
<sequence>MQYVMQSIAPMARFKRIFACLLQLYAALDWYHFLASVRQLKIQSKKMSAPREFAPAANATNHATTTNEQTASASRSQP</sequence>
<name>A0A2N5W1C5_9BASI</name>
<evidence type="ECO:0000313" key="3">
    <source>
        <dbReference type="Proteomes" id="UP000235388"/>
    </source>
</evidence>
<dbReference type="AlphaFoldDB" id="A0A2N5W1C5"/>
<dbReference type="EMBL" id="PGCJ01000025">
    <property type="protein sequence ID" value="PLW56017.1"/>
    <property type="molecule type" value="Genomic_DNA"/>
</dbReference>
<keyword evidence="3" id="KW-1185">Reference proteome</keyword>
<reference evidence="2 3" key="1">
    <citation type="submission" date="2017-11" db="EMBL/GenBank/DDBJ databases">
        <title>De novo assembly and phasing of dikaryotic genomes from two isolates of Puccinia coronata f. sp. avenae, the causal agent of oat crown rust.</title>
        <authorList>
            <person name="Miller M.E."/>
            <person name="Zhang Y."/>
            <person name="Omidvar V."/>
            <person name="Sperschneider J."/>
            <person name="Schwessinger B."/>
            <person name="Raley C."/>
            <person name="Palmer J.M."/>
            <person name="Garnica D."/>
            <person name="Upadhyaya N."/>
            <person name="Rathjen J."/>
            <person name="Taylor J.M."/>
            <person name="Park R.F."/>
            <person name="Dodds P.N."/>
            <person name="Hirsch C.D."/>
            <person name="Kianian S.F."/>
            <person name="Figueroa M."/>
        </authorList>
    </citation>
    <scope>NUCLEOTIDE SEQUENCE [LARGE SCALE GENOMIC DNA]</scope>
    <source>
        <strain evidence="2">12NC29</strain>
    </source>
</reference>